<dbReference type="AlphaFoldDB" id="A0A9P6GBP7"/>
<gene>
    <name evidence="2" type="ORF">PMIN01_10437</name>
</gene>
<dbReference type="EMBL" id="WJXW01000012">
    <property type="protein sequence ID" value="KAF9731420.1"/>
    <property type="molecule type" value="Genomic_DNA"/>
</dbReference>
<feature type="compositionally biased region" description="Basic and acidic residues" evidence="1">
    <location>
        <begin position="427"/>
        <end position="441"/>
    </location>
</feature>
<feature type="compositionally biased region" description="Basic and acidic residues" evidence="1">
    <location>
        <begin position="295"/>
        <end position="305"/>
    </location>
</feature>
<proteinExistence type="predicted"/>
<evidence type="ECO:0000313" key="2">
    <source>
        <dbReference type="EMBL" id="KAF9731420.1"/>
    </source>
</evidence>
<dbReference type="Proteomes" id="UP000756921">
    <property type="component" value="Unassembled WGS sequence"/>
</dbReference>
<organism evidence="2 3">
    <name type="scientific">Paraphaeosphaeria minitans</name>
    <dbReference type="NCBI Taxonomy" id="565426"/>
    <lineage>
        <taxon>Eukaryota</taxon>
        <taxon>Fungi</taxon>
        <taxon>Dikarya</taxon>
        <taxon>Ascomycota</taxon>
        <taxon>Pezizomycotina</taxon>
        <taxon>Dothideomycetes</taxon>
        <taxon>Pleosporomycetidae</taxon>
        <taxon>Pleosporales</taxon>
        <taxon>Massarineae</taxon>
        <taxon>Didymosphaeriaceae</taxon>
        <taxon>Paraphaeosphaeria</taxon>
    </lineage>
</organism>
<feature type="compositionally biased region" description="Basic and acidic residues" evidence="1">
    <location>
        <begin position="326"/>
        <end position="347"/>
    </location>
</feature>
<feature type="compositionally biased region" description="Low complexity" evidence="1">
    <location>
        <begin position="200"/>
        <end position="213"/>
    </location>
</feature>
<reference evidence="2" key="1">
    <citation type="journal article" date="2020" name="Mol. Plant Microbe Interact.">
        <title>Genome Sequence of the Biocontrol Agent Coniothyrium minitans strain Conio (IMI 134523).</title>
        <authorList>
            <person name="Patel D."/>
            <person name="Shittu T.A."/>
            <person name="Baroncelli R."/>
            <person name="Muthumeenakshi S."/>
            <person name="Osborne T.H."/>
            <person name="Janganan T.K."/>
            <person name="Sreenivasaprasad S."/>
        </authorList>
    </citation>
    <scope>NUCLEOTIDE SEQUENCE</scope>
    <source>
        <strain evidence="2">Conio</strain>
    </source>
</reference>
<keyword evidence="3" id="KW-1185">Reference proteome</keyword>
<accession>A0A9P6GBP7</accession>
<feature type="region of interest" description="Disordered" evidence="1">
    <location>
        <begin position="414"/>
        <end position="441"/>
    </location>
</feature>
<comment type="caution">
    <text evidence="2">The sequence shown here is derived from an EMBL/GenBank/DDBJ whole genome shotgun (WGS) entry which is preliminary data.</text>
</comment>
<dbReference type="OrthoDB" id="10654939at2759"/>
<name>A0A9P6GBP7_9PLEO</name>
<feature type="compositionally biased region" description="Basic and acidic residues" evidence="1">
    <location>
        <begin position="69"/>
        <end position="88"/>
    </location>
</feature>
<evidence type="ECO:0000313" key="3">
    <source>
        <dbReference type="Proteomes" id="UP000756921"/>
    </source>
</evidence>
<feature type="region of interest" description="Disordered" evidence="1">
    <location>
        <begin position="1"/>
        <end position="369"/>
    </location>
</feature>
<sequence length="441" mass="47550">MQVSPGMRTDSGCELSDPPSDLSDMSEAAASEWLDDVYTPLERAPKDTDVKRSAAVPAKKSGSKTTWRKSKDDIEKDLGESRKSEGGKKSVAMSRVTRKDKKRVNFSDVGSTGSDSVLEGDAGYDGEVGSGADSQEEASQGAVEESGNETEEIRDVESNAGSEEDADQGVIKDSGSETEDVERRDPTGRRKKSLTASPQTRTTSSATAKVTTSNPAATSLGKSVEKLSGQKAIVATFISDDESELSDPDSNPENPNDTNTSKPPEPKRESRMKSTQADAAPEKKSTNKMVSPKQTDTRTKAESPKKHNTRNRTNLQDQKKASRHNSKSDTNRPKNASRDATKKDGKKTAALPDSEDVDETTTHATSTTQMRDAILDLFSTSLQVYHQFVAYSYERDSDAAGAAAQADFAGALQRTAGSTAQRKRAREKGVKSDAPARKRLR</sequence>
<protein>
    <submittedName>
        <fullName evidence="2">Uncharacterized protein</fullName>
    </submittedName>
</protein>
<evidence type="ECO:0000256" key="1">
    <source>
        <dbReference type="SAM" id="MobiDB-lite"/>
    </source>
</evidence>
<feature type="compositionally biased region" description="Basic and acidic residues" evidence="1">
    <location>
        <begin position="43"/>
        <end position="52"/>
    </location>
</feature>